<evidence type="ECO:0000256" key="3">
    <source>
        <dbReference type="ARBA" id="ARBA00022801"/>
    </source>
</evidence>
<dbReference type="EMBL" id="KV722330">
    <property type="protein sequence ID" value="OCH96642.1"/>
    <property type="molecule type" value="Genomic_DNA"/>
</dbReference>
<sequence length="167" mass="18837">MVARVTLTDYRGNVILDTLVRPTQPICDYRTAVTGLEPIHLATAPSFIEVQSQVATLIRNKIIVGYALWHFLSLMGLSHPAVYTRDIALFMPFRRTLRVRPSTTISLRDLVNRFMGRNVSLNGEVPGEEARAALDLFRSCEQIWEEIVHSNSWPCALPPTTHANCFT</sequence>
<dbReference type="InterPro" id="IPR013520">
    <property type="entry name" value="Ribonucl_H"/>
</dbReference>
<dbReference type="PANTHER" id="PTHR12801:SF45">
    <property type="entry name" value="RNA EXONUCLEASE 4"/>
    <property type="match status" value="1"/>
</dbReference>
<dbReference type="GO" id="GO:0003676">
    <property type="term" value="F:nucleic acid binding"/>
    <property type="evidence" value="ECO:0007669"/>
    <property type="project" value="InterPro"/>
</dbReference>
<dbReference type="OrthoDB" id="8191639at2759"/>
<evidence type="ECO:0000313" key="8">
    <source>
        <dbReference type="Proteomes" id="UP000250043"/>
    </source>
</evidence>
<proteinExistence type="predicted"/>
<dbReference type="GO" id="GO:0006364">
    <property type="term" value="P:rRNA processing"/>
    <property type="evidence" value="ECO:0007669"/>
    <property type="project" value="UniProtKB-KW"/>
</dbReference>
<feature type="domain" description="Exonuclease" evidence="6">
    <location>
        <begin position="1"/>
        <end position="146"/>
    </location>
</feature>
<dbReference type="PANTHER" id="PTHR12801">
    <property type="entry name" value="RNA EXONUCLEASE REXO1 / RECO3 FAMILY MEMBER-RELATED"/>
    <property type="match status" value="1"/>
</dbReference>
<dbReference type="Gene3D" id="3.30.420.10">
    <property type="entry name" value="Ribonuclease H-like superfamily/Ribonuclease H"/>
    <property type="match status" value="1"/>
</dbReference>
<keyword evidence="4" id="KW-0269">Exonuclease</keyword>
<dbReference type="InterPro" id="IPR047021">
    <property type="entry name" value="REXO1/3/4-like"/>
</dbReference>
<comment type="function">
    <text evidence="5">Exoribonuclease involved in ribosome biosynthesis. Involved in the processing of ITS1, the internal transcribed spacer localized between the 18S and 5.8S rRNAs.</text>
</comment>
<keyword evidence="2" id="KW-0540">Nuclease</keyword>
<reference evidence="7 8" key="1">
    <citation type="submission" date="2016-07" db="EMBL/GenBank/DDBJ databases">
        <title>Draft genome of the white-rot fungus Obba rivulosa 3A-2.</title>
        <authorList>
            <consortium name="DOE Joint Genome Institute"/>
            <person name="Miettinen O."/>
            <person name="Riley R."/>
            <person name="Acob R."/>
            <person name="Barry K."/>
            <person name="Cullen D."/>
            <person name="De Vries R."/>
            <person name="Hainaut M."/>
            <person name="Hatakka A."/>
            <person name="Henrissat B."/>
            <person name="Hilden K."/>
            <person name="Kuo R."/>
            <person name="Labutti K."/>
            <person name="Lipzen A."/>
            <person name="Makela M.R."/>
            <person name="Sandor L."/>
            <person name="Spatafora J.W."/>
            <person name="Grigoriev I.V."/>
            <person name="Hibbett D.S."/>
        </authorList>
    </citation>
    <scope>NUCLEOTIDE SEQUENCE [LARGE SCALE GENOMIC DNA]</scope>
    <source>
        <strain evidence="7 8">3A-2</strain>
    </source>
</reference>
<evidence type="ECO:0000256" key="2">
    <source>
        <dbReference type="ARBA" id="ARBA00022722"/>
    </source>
</evidence>
<gene>
    <name evidence="7" type="ORF">OBBRIDRAFT_15474</name>
</gene>
<evidence type="ECO:0000313" key="7">
    <source>
        <dbReference type="EMBL" id="OCH96642.1"/>
    </source>
</evidence>
<evidence type="ECO:0000256" key="5">
    <source>
        <dbReference type="ARBA" id="ARBA00025599"/>
    </source>
</evidence>
<name>A0A8E2DVX6_9APHY</name>
<organism evidence="7 8">
    <name type="scientific">Obba rivulosa</name>
    <dbReference type="NCBI Taxonomy" id="1052685"/>
    <lineage>
        <taxon>Eukaryota</taxon>
        <taxon>Fungi</taxon>
        <taxon>Dikarya</taxon>
        <taxon>Basidiomycota</taxon>
        <taxon>Agaricomycotina</taxon>
        <taxon>Agaricomycetes</taxon>
        <taxon>Polyporales</taxon>
        <taxon>Gelatoporiaceae</taxon>
        <taxon>Obba</taxon>
    </lineage>
</organism>
<keyword evidence="3" id="KW-0378">Hydrolase</keyword>
<dbReference type="InterPro" id="IPR036397">
    <property type="entry name" value="RNaseH_sf"/>
</dbReference>
<dbReference type="SMART" id="SM00479">
    <property type="entry name" value="EXOIII"/>
    <property type="match status" value="1"/>
</dbReference>
<dbReference type="SUPFAM" id="SSF53098">
    <property type="entry name" value="Ribonuclease H-like"/>
    <property type="match status" value="1"/>
</dbReference>
<dbReference type="Proteomes" id="UP000250043">
    <property type="component" value="Unassembled WGS sequence"/>
</dbReference>
<protein>
    <recommendedName>
        <fullName evidence="6">Exonuclease domain-containing protein</fullName>
    </recommendedName>
</protein>
<evidence type="ECO:0000259" key="6">
    <source>
        <dbReference type="SMART" id="SM00479"/>
    </source>
</evidence>
<dbReference type="AlphaFoldDB" id="A0A8E2DVX6"/>
<evidence type="ECO:0000256" key="4">
    <source>
        <dbReference type="ARBA" id="ARBA00022839"/>
    </source>
</evidence>
<dbReference type="GO" id="GO:0004527">
    <property type="term" value="F:exonuclease activity"/>
    <property type="evidence" value="ECO:0007669"/>
    <property type="project" value="UniProtKB-KW"/>
</dbReference>
<keyword evidence="1" id="KW-0698">rRNA processing</keyword>
<keyword evidence="8" id="KW-1185">Reference proteome</keyword>
<accession>A0A8E2DVX6</accession>
<dbReference type="GO" id="GO:0005634">
    <property type="term" value="C:nucleus"/>
    <property type="evidence" value="ECO:0007669"/>
    <property type="project" value="TreeGrafter"/>
</dbReference>
<dbReference type="InterPro" id="IPR012337">
    <property type="entry name" value="RNaseH-like_sf"/>
</dbReference>
<evidence type="ECO:0000256" key="1">
    <source>
        <dbReference type="ARBA" id="ARBA00022552"/>
    </source>
</evidence>
<dbReference type="Pfam" id="PF00929">
    <property type="entry name" value="RNase_T"/>
    <property type="match status" value="1"/>
</dbReference>